<reference evidence="1" key="1">
    <citation type="submission" date="2018-11" db="EMBL/GenBank/DDBJ databases">
        <authorList>
            <consortium name="Genoscope - CEA"/>
            <person name="William W."/>
        </authorList>
    </citation>
    <scope>NUCLEOTIDE SEQUENCE [LARGE SCALE GENOMIC DNA]</scope>
    <source>
        <strain evidence="1">T9AD</strain>
    </source>
</reference>
<evidence type="ECO:0000313" key="1">
    <source>
        <dbReference type="EMBL" id="VDN65488.1"/>
    </source>
</evidence>
<protein>
    <submittedName>
        <fullName evidence="1">Uncharacterized protein</fullName>
    </submittedName>
</protein>
<gene>
    <name evidence="1" type="ORF">POT9AD_4513</name>
</gene>
<dbReference type="EMBL" id="LR130779">
    <property type="protein sequence ID" value="VDN65488.1"/>
    <property type="molecule type" value="Genomic_DNA"/>
</dbReference>
<proteinExistence type="predicted"/>
<organism evidence="1">
    <name type="scientific">Ectopseudomonas oleovorans</name>
    <name type="common">Pseudomonas oleovorans</name>
    <dbReference type="NCBI Taxonomy" id="301"/>
    <lineage>
        <taxon>Bacteria</taxon>
        <taxon>Pseudomonadati</taxon>
        <taxon>Pseudomonadota</taxon>
        <taxon>Gammaproteobacteria</taxon>
        <taxon>Pseudomonadales</taxon>
        <taxon>Pseudomonadaceae</taxon>
        <taxon>Ectopseudomonas</taxon>
    </lineage>
</organism>
<name>A0A653B9Z0_ECTOL</name>
<dbReference type="AlphaFoldDB" id="A0A653B9Z0"/>
<accession>A0A653B9Z0</accession>
<sequence length="139" mass="15761">MEFVLPLALVLVFLGYRAFTKPNKSDKLTLLNLHQWIDLYTKLPPFEAAPMATALIVQSITVANSMGLPLTVSEFMQEKSRNKKLSTEVVDDWLDFIHEELTKDLSIAEMYKMPARAVGAMAVFKQTDINSYQSFLRSS</sequence>